<name>A0A7C4W1U3_9BACT</name>
<dbReference type="AlphaFoldDB" id="A0A7C4W1U3"/>
<dbReference type="EMBL" id="DSUH01000345">
    <property type="protein sequence ID" value="HGU34138.1"/>
    <property type="molecule type" value="Genomic_DNA"/>
</dbReference>
<organism evidence="1">
    <name type="scientific">Desulfatirhabdium butyrativorans</name>
    <dbReference type="NCBI Taxonomy" id="340467"/>
    <lineage>
        <taxon>Bacteria</taxon>
        <taxon>Pseudomonadati</taxon>
        <taxon>Thermodesulfobacteriota</taxon>
        <taxon>Desulfobacteria</taxon>
        <taxon>Desulfobacterales</taxon>
        <taxon>Desulfatirhabdiaceae</taxon>
        <taxon>Desulfatirhabdium</taxon>
    </lineage>
</organism>
<reference evidence="1" key="1">
    <citation type="journal article" date="2020" name="mSystems">
        <title>Genome- and Community-Level Interaction Insights into Carbon Utilization and Element Cycling Functions of Hydrothermarchaeota in Hydrothermal Sediment.</title>
        <authorList>
            <person name="Zhou Z."/>
            <person name="Liu Y."/>
            <person name="Xu W."/>
            <person name="Pan J."/>
            <person name="Luo Z.H."/>
            <person name="Li M."/>
        </authorList>
    </citation>
    <scope>NUCLEOTIDE SEQUENCE [LARGE SCALE GENOMIC DNA]</scope>
    <source>
        <strain evidence="1">SpSt-477</strain>
    </source>
</reference>
<protein>
    <submittedName>
        <fullName evidence="1">Uncharacterized protein</fullName>
    </submittedName>
</protein>
<proteinExistence type="predicted"/>
<comment type="caution">
    <text evidence="1">The sequence shown here is derived from an EMBL/GenBank/DDBJ whole genome shotgun (WGS) entry which is preliminary data.</text>
</comment>
<gene>
    <name evidence="1" type="ORF">ENS29_15030</name>
</gene>
<sequence>MTMYFPIDSPEELLKTKYQVHGFRTADLLQNLSGHFRNSAQIRYEMNKMKARDVISKSNYKSFYRVTKTGWKWLWLEICSTKYFKNPMISMGMKNQALKIAEQPSKIEKAYELIQEGLSKLTQELAVIS</sequence>
<evidence type="ECO:0000313" key="1">
    <source>
        <dbReference type="EMBL" id="HGU34138.1"/>
    </source>
</evidence>
<accession>A0A7C4W1U3</accession>